<feature type="region of interest" description="Disordered" evidence="1">
    <location>
        <begin position="1"/>
        <end position="21"/>
    </location>
</feature>
<feature type="compositionally biased region" description="Polar residues" evidence="1">
    <location>
        <begin position="10"/>
        <end position="21"/>
    </location>
</feature>
<accession>A0A8C0G6M1</accession>
<dbReference type="SMART" id="SM00015">
    <property type="entry name" value="IQ"/>
    <property type="match status" value="2"/>
</dbReference>
<dbReference type="InterPro" id="IPR000048">
    <property type="entry name" value="IQ_motif_EF-hand-BS"/>
</dbReference>
<dbReference type="Pfam" id="PF00612">
    <property type="entry name" value="IQ"/>
    <property type="match status" value="2"/>
</dbReference>
<dbReference type="GeneTree" id="ENSGT00990000211137"/>
<evidence type="ECO:0000313" key="3">
    <source>
        <dbReference type="Proteomes" id="UP000694404"/>
    </source>
</evidence>
<dbReference type="Proteomes" id="UP000694404">
    <property type="component" value="Unplaced"/>
</dbReference>
<evidence type="ECO:0000256" key="1">
    <source>
        <dbReference type="SAM" id="MobiDB-lite"/>
    </source>
</evidence>
<dbReference type="FunFam" id="1.20.5.190:FF:000055">
    <property type="entry name" value="Putative microtubule-associated protein futsch"/>
    <property type="match status" value="1"/>
</dbReference>
<evidence type="ECO:0000313" key="2">
    <source>
        <dbReference type="Ensembl" id="ENSCABP00000004631.1"/>
    </source>
</evidence>
<proteinExistence type="predicted"/>
<dbReference type="Gene3D" id="1.20.5.190">
    <property type="match status" value="1"/>
</dbReference>
<reference evidence="2" key="2">
    <citation type="submission" date="2025-09" db="UniProtKB">
        <authorList>
            <consortium name="Ensembl"/>
        </authorList>
    </citation>
    <scope>IDENTIFICATION</scope>
</reference>
<organism evidence="2 3">
    <name type="scientific">Chelonoidis abingdonii</name>
    <name type="common">Abingdon island giant tortoise</name>
    <name type="synonym">Testudo abingdonii</name>
    <dbReference type="NCBI Taxonomy" id="106734"/>
    <lineage>
        <taxon>Eukaryota</taxon>
        <taxon>Metazoa</taxon>
        <taxon>Chordata</taxon>
        <taxon>Craniata</taxon>
        <taxon>Vertebrata</taxon>
        <taxon>Euteleostomi</taxon>
        <taxon>Archelosauria</taxon>
        <taxon>Testudinata</taxon>
        <taxon>Testudines</taxon>
        <taxon>Cryptodira</taxon>
        <taxon>Durocryptodira</taxon>
        <taxon>Testudinoidea</taxon>
        <taxon>Testudinidae</taxon>
        <taxon>Chelonoidis</taxon>
    </lineage>
</organism>
<protein>
    <submittedName>
        <fullName evidence="2">Uncharacterized protein</fullName>
    </submittedName>
</protein>
<reference evidence="2" key="1">
    <citation type="submission" date="2025-08" db="UniProtKB">
        <authorList>
            <consortium name="Ensembl"/>
        </authorList>
    </citation>
    <scope>IDENTIFICATION</scope>
</reference>
<name>A0A8C0G6M1_CHEAB</name>
<keyword evidence="3" id="KW-1185">Reference proteome</keyword>
<dbReference type="SUPFAM" id="SSF52540">
    <property type="entry name" value="P-loop containing nucleoside triphosphate hydrolases"/>
    <property type="match status" value="1"/>
</dbReference>
<dbReference type="PROSITE" id="PS50096">
    <property type="entry name" value="IQ"/>
    <property type="match status" value="2"/>
</dbReference>
<dbReference type="InterPro" id="IPR027417">
    <property type="entry name" value="P-loop_NTPase"/>
</dbReference>
<dbReference type="Ensembl" id="ENSCABT00000005027.1">
    <property type="protein sequence ID" value="ENSCABP00000004631.1"/>
    <property type="gene ID" value="ENSCABG00000003487.1"/>
</dbReference>
<sequence>TATLAKETEGGSSQKSELFGKENQSATIIQSAWRGCQVRREINGMNKAAAKIQAVFRGYRT</sequence>
<dbReference type="AlphaFoldDB" id="A0A8C0G6M1"/>